<accession>A0A1N7KV11</accession>
<keyword evidence="2" id="KW-0472">Membrane</keyword>
<keyword evidence="2" id="KW-1133">Transmembrane helix</keyword>
<feature type="transmembrane region" description="Helical" evidence="2">
    <location>
        <begin position="20"/>
        <end position="38"/>
    </location>
</feature>
<feature type="compositionally biased region" description="Basic and acidic residues" evidence="1">
    <location>
        <begin position="90"/>
        <end position="115"/>
    </location>
</feature>
<evidence type="ECO:0000313" key="3">
    <source>
        <dbReference type="EMBL" id="SIS65250.1"/>
    </source>
</evidence>
<dbReference type="STRING" id="713588.SAMN05421789_1044"/>
<gene>
    <name evidence="3" type="ORF">SAMN05421789_1044</name>
</gene>
<proteinExistence type="predicted"/>
<organism evidence="3 4">
    <name type="scientific">Kaistella chaponensis</name>
    <dbReference type="NCBI Taxonomy" id="713588"/>
    <lineage>
        <taxon>Bacteria</taxon>
        <taxon>Pseudomonadati</taxon>
        <taxon>Bacteroidota</taxon>
        <taxon>Flavobacteriia</taxon>
        <taxon>Flavobacteriales</taxon>
        <taxon>Weeksellaceae</taxon>
        <taxon>Chryseobacterium group</taxon>
        <taxon>Kaistella</taxon>
    </lineage>
</organism>
<dbReference type="RefSeq" id="WP_076386031.1">
    <property type="nucleotide sequence ID" value="NZ_DAOOBN010000022.1"/>
</dbReference>
<name>A0A1N7KV11_9FLAO</name>
<reference evidence="4" key="1">
    <citation type="submission" date="2017-01" db="EMBL/GenBank/DDBJ databases">
        <authorList>
            <person name="Varghese N."/>
            <person name="Submissions S."/>
        </authorList>
    </citation>
    <scope>NUCLEOTIDE SEQUENCE [LARGE SCALE GENOMIC DNA]</scope>
    <source>
        <strain evidence="4">DSM 23145</strain>
    </source>
</reference>
<evidence type="ECO:0000256" key="2">
    <source>
        <dbReference type="SAM" id="Phobius"/>
    </source>
</evidence>
<feature type="compositionally biased region" description="Polar residues" evidence="1">
    <location>
        <begin position="71"/>
        <end position="80"/>
    </location>
</feature>
<evidence type="ECO:0000256" key="1">
    <source>
        <dbReference type="SAM" id="MobiDB-lite"/>
    </source>
</evidence>
<keyword evidence="4" id="KW-1185">Reference proteome</keyword>
<keyword evidence="2" id="KW-0812">Transmembrane</keyword>
<protein>
    <submittedName>
        <fullName evidence="3">Outer membrane transport energization protein TonB</fullName>
    </submittedName>
</protein>
<evidence type="ECO:0000313" key="4">
    <source>
        <dbReference type="Proteomes" id="UP000185839"/>
    </source>
</evidence>
<dbReference type="EMBL" id="FTOI01000004">
    <property type="protein sequence ID" value="SIS65250.1"/>
    <property type="molecule type" value="Genomic_DNA"/>
</dbReference>
<feature type="compositionally biased region" description="Low complexity" evidence="1">
    <location>
        <begin position="184"/>
        <end position="197"/>
    </location>
</feature>
<dbReference type="AlphaFoldDB" id="A0A1N7KV11"/>
<feature type="compositionally biased region" description="Low complexity" evidence="1">
    <location>
        <begin position="136"/>
        <end position="174"/>
    </location>
</feature>
<dbReference type="OrthoDB" id="1275106at2"/>
<feature type="region of interest" description="Disordered" evidence="1">
    <location>
        <begin position="57"/>
        <end position="208"/>
    </location>
</feature>
<sequence>MNDHRINSREENKDKLKSGILTAIIWSLLLLFVFVYKFTEKIPDKKEVVTQMLINFGDNRNGNGAEEPANQEGSLASKANPSVVETPAEPESKTKITEKSPDVSPIKKETPKEKIITGTDSKNLVKTSEKSDKNTKTSTASTTSKSASKTSTSKATTPNSKTGTGDGKGTAAIGNLIKGRGTKKGTQGTNGTTGNAGDPLGGDSNGDSKIGIDRKLIGFIPGTMGRGGAQPTHNCSASGTISISYTVDKAGNVISARRLGGISDPCVSTNSVSWVKKYVKAEKASSSSTGVYKITF</sequence>
<dbReference type="Proteomes" id="UP000185839">
    <property type="component" value="Unassembled WGS sequence"/>
</dbReference>